<dbReference type="Proteomes" id="UP000000739">
    <property type="component" value="Chromosome"/>
</dbReference>
<evidence type="ECO:0000259" key="1">
    <source>
        <dbReference type="Pfam" id="PF13577"/>
    </source>
</evidence>
<sequence length="140" mass="16337">MHNSLMEVEQLLYRCCHAVDTGNVPGIMSVFHPDAVLIINWEENGRHEGYEEIKQWFLNYTQVMKSAMRYLRHKISCPVIEINEEQAVANSYLDVDAAPIEADRVIISVCRYEDKLAKFDGKWLLTEKSIFMDDTYMVMK</sequence>
<dbReference type="Pfam" id="PF13577">
    <property type="entry name" value="SnoaL_4"/>
    <property type="match status" value="1"/>
</dbReference>
<gene>
    <name evidence="2" type="ordered locus">Dalk_0863</name>
</gene>
<dbReference type="InterPro" id="IPR037401">
    <property type="entry name" value="SnoaL-like"/>
</dbReference>
<dbReference type="AlphaFoldDB" id="B8FI01"/>
<evidence type="ECO:0000313" key="2">
    <source>
        <dbReference type="EMBL" id="ACL02568.1"/>
    </source>
</evidence>
<feature type="domain" description="SnoaL-like" evidence="1">
    <location>
        <begin position="7"/>
        <end position="127"/>
    </location>
</feature>
<keyword evidence="3" id="KW-1185">Reference proteome</keyword>
<dbReference type="SUPFAM" id="SSF54427">
    <property type="entry name" value="NTF2-like"/>
    <property type="match status" value="1"/>
</dbReference>
<proteinExistence type="predicted"/>
<reference evidence="2 3" key="1">
    <citation type="journal article" date="2012" name="Environ. Microbiol.">
        <title>The genome sequence of Desulfatibacillum alkenivorans AK-01: a blueprint for anaerobic alkane oxidation.</title>
        <authorList>
            <person name="Callaghan A.V."/>
            <person name="Morris B.E."/>
            <person name="Pereira I.A."/>
            <person name="McInerney M.J."/>
            <person name="Austin R.N."/>
            <person name="Groves J.T."/>
            <person name="Kukor J.J."/>
            <person name="Suflita J.M."/>
            <person name="Young L.Y."/>
            <person name="Zylstra G.J."/>
            <person name="Wawrik B."/>
        </authorList>
    </citation>
    <scope>NUCLEOTIDE SEQUENCE [LARGE SCALE GENOMIC DNA]</scope>
    <source>
        <strain evidence="2 3">AK-01</strain>
    </source>
</reference>
<protein>
    <recommendedName>
        <fullName evidence="1">SnoaL-like domain-containing protein</fullName>
    </recommendedName>
</protein>
<dbReference type="KEGG" id="dal:Dalk_0863"/>
<dbReference type="InterPro" id="IPR032710">
    <property type="entry name" value="NTF2-like_dom_sf"/>
</dbReference>
<evidence type="ECO:0000313" key="3">
    <source>
        <dbReference type="Proteomes" id="UP000000739"/>
    </source>
</evidence>
<dbReference type="RefSeq" id="WP_012610006.1">
    <property type="nucleotide sequence ID" value="NC_011768.1"/>
</dbReference>
<organism evidence="2 3">
    <name type="scientific">Desulfatibacillum aliphaticivorans</name>
    <dbReference type="NCBI Taxonomy" id="218208"/>
    <lineage>
        <taxon>Bacteria</taxon>
        <taxon>Pseudomonadati</taxon>
        <taxon>Thermodesulfobacteriota</taxon>
        <taxon>Desulfobacteria</taxon>
        <taxon>Desulfobacterales</taxon>
        <taxon>Desulfatibacillaceae</taxon>
        <taxon>Desulfatibacillum</taxon>
    </lineage>
</organism>
<dbReference type="EMBL" id="CP001322">
    <property type="protein sequence ID" value="ACL02568.1"/>
    <property type="molecule type" value="Genomic_DNA"/>
</dbReference>
<accession>B8FI01</accession>
<dbReference type="Gene3D" id="3.10.450.50">
    <property type="match status" value="1"/>
</dbReference>
<dbReference type="HOGENOM" id="CLU_1831901_0_0_7"/>
<name>B8FI01_DESAL</name>